<proteinExistence type="predicted"/>
<dbReference type="Pfam" id="PF06985">
    <property type="entry name" value="HET"/>
    <property type="match status" value="1"/>
</dbReference>
<evidence type="ECO:0000313" key="3">
    <source>
        <dbReference type="Proteomes" id="UP000254866"/>
    </source>
</evidence>
<dbReference type="STRING" id="2656787.A0A370TSH4"/>
<comment type="caution">
    <text evidence="2">The sequence shown here is derived from an EMBL/GenBank/DDBJ whole genome shotgun (WGS) entry which is preliminary data.</text>
</comment>
<reference evidence="2 3" key="1">
    <citation type="journal article" date="2018" name="IMA Fungus">
        <title>IMA Genome-F 9: Draft genome sequence of Annulohypoxylon stygium, Aspergillus mulundensis, Berkeleyomyces basicola (syn. Thielaviopsis basicola), Ceratocystis smalleyi, two Cercospora beticola strains, Coleophoma cylindrospora, Fusarium fracticaudum, Phialophora cf. hyalina, and Morchella septimelata.</title>
        <authorList>
            <person name="Wingfield B.D."/>
            <person name="Bills G.F."/>
            <person name="Dong Y."/>
            <person name="Huang W."/>
            <person name="Nel W.J."/>
            <person name="Swalarsk-Parry B.S."/>
            <person name="Vaghefi N."/>
            <person name="Wilken P.M."/>
            <person name="An Z."/>
            <person name="de Beer Z.W."/>
            <person name="De Vos L."/>
            <person name="Chen L."/>
            <person name="Duong T.A."/>
            <person name="Gao Y."/>
            <person name="Hammerbacher A."/>
            <person name="Kikkert J.R."/>
            <person name="Li Y."/>
            <person name="Li H."/>
            <person name="Li K."/>
            <person name="Li Q."/>
            <person name="Liu X."/>
            <person name="Ma X."/>
            <person name="Naidoo K."/>
            <person name="Pethybridge S.J."/>
            <person name="Sun J."/>
            <person name="Steenkamp E.T."/>
            <person name="van der Nest M.A."/>
            <person name="van Wyk S."/>
            <person name="Wingfield M.J."/>
            <person name="Xiong C."/>
            <person name="Yue Q."/>
            <person name="Zhang X."/>
        </authorList>
    </citation>
    <scope>NUCLEOTIDE SEQUENCE [LARGE SCALE GENOMIC DNA]</scope>
    <source>
        <strain evidence="2 3">BP 5553</strain>
    </source>
</reference>
<sequence>MSGSQGKGKGGDGYKCSECSRIPWGSEEYMYSYPYKSTWTSNPGACRFNDPNCSTCNFIFDCRRAHHAAQIPDDSDEEPLRYDMITLDFVNYGHQMRIVNKQPRSRYKFVEAGVSTETRAYTHSTLIPRRVIQPDKIDYALLQAWTAYCDEKHGALCGEKSELPLDILHVIDCETSLVVQLPTLDDDYITLSYVWGQGGDPDIVPDLTLPGVPPRVISDAMVVVQKMGYRYLWVDRYCIPQSSAAFSIKDKLIGCMDLIYSNAKLTIVDAASDGPECGLLGVTTGERIIPPMTTVGRCTLTYTVPTGNIVRNCKWFTRGWTFQEGLLSPRLLLFTKAGVLFRCGKMDGMETLDSIPLVPVDNNKWLRDMKISGSPETFFSHLIDYMKRDLSHQSDAYNAIRGILQAFKRMGTPTFGCLPLRVMGQRGKIEDLSSHMLLATSLSWSIENDASYRWTRALERRPGFPSWTWLGWMKAPSSTAWDYSSATEISSSKLCKLPLKENPKAHISSIDVEYQSGRTVRLSQAVESICCESEAGLAIGLHMDCWVFQVVATTGKWFPRPLDDCECHLELPPEWSILHIGNTQRVGSEQDTSLFRVRETFTFQVAEPEVVKLFKKKDSYVFTCLLLASTDGWIGPIGFKGSTGLAALLLRPHPEKAAVFERFDVFYAYGADRFVQIDDKNATMGDLALRRERICLV</sequence>
<protein>
    <recommendedName>
        <fullName evidence="1">Heterokaryon incompatibility domain-containing protein</fullName>
    </recommendedName>
</protein>
<gene>
    <name evidence="2" type="ORF">BP5553_02822</name>
</gene>
<keyword evidence="3" id="KW-1185">Reference proteome</keyword>
<evidence type="ECO:0000259" key="1">
    <source>
        <dbReference type="Pfam" id="PF06985"/>
    </source>
</evidence>
<dbReference type="RefSeq" id="XP_031871138.1">
    <property type="nucleotide sequence ID" value="XM_032011445.1"/>
</dbReference>
<organism evidence="2 3">
    <name type="scientific">Venustampulla echinocandica</name>
    <dbReference type="NCBI Taxonomy" id="2656787"/>
    <lineage>
        <taxon>Eukaryota</taxon>
        <taxon>Fungi</taxon>
        <taxon>Dikarya</taxon>
        <taxon>Ascomycota</taxon>
        <taxon>Pezizomycotina</taxon>
        <taxon>Leotiomycetes</taxon>
        <taxon>Helotiales</taxon>
        <taxon>Pleuroascaceae</taxon>
        <taxon>Venustampulla</taxon>
    </lineage>
</organism>
<dbReference type="GeneID" id="43595671"/>
<dbReference type="EMBL" id="NPIC01000002">
    <property type="protein sequence ID" value="RDL38482.1"/>
    <property type="molecule type" value="Genomic_DNA"/>
</dbReference>
<dbReference type="PANTHER" id="PTHR33112:SF1">
    <property type="entry name" value="HETEROKARYON INCOMPATIBILITY DOMAIN-CONTAINING PROTEIN"/>
    <property type="match status" value="1"/>
</dbReference>
<dbReference type="Proteomes" id="UP000254866">
    <property type="component" value="Unassembled WGS sequence"/>
</dbReference>
<dbReference type="InterPro" id="IPR010730">
    <property type="entry name" value="HET"/>
</dbReference>
<evidence type="ECO:0000313" key="2">
    <source>
        <dbReference type="EMBL" id="RDL38482.1"/>
    </source>
</evidence>
<dbReference type="AlphaFoldDB" id="A0A370TSH4"/>
<dbReference type="PANTHER" id="PTHR33112">
    <property type="entry name" value="DOMAIN PROTEIN, PUTATIVE-RELATED"/>
    <property type="match status" value="1"/>
</dbReference>
<accession>A0A370TSH4</accession>
<feature type="domain" description="Heterokaryon incompatibility" evidence="1">
    <location>
        <begin position="188"/>
        <end position="324"/>
    </location>
</feature>
<name>A0A370TSH4_9HELO</name>
<dbReference type="OrthoDB" id="5428863at2759"/>